<dbReference type="GO" id="GO:0005829">
    <property type="term" value="C:cytosol"/>
    <property type="evidence" value="ECO:0007669"/>
    <property type="project" value="TreeGrafter"/>
</dbReference>
<keyword evidence="6" id="KW-0520">NAD</keyword>
<keyword evidence="10" id="KW-1185">Reference proteome</keyword>
<comment type="similarity">
    <text evidence="2 7">Belongs to the zinc-containing alcohol dehydrogenase family.</text>
</comment>
<dbReference type="InterPro" id="IPR023921">
    <property type="entry name" value="ADH_Zn_actinomycetes"/>
</dbReference>
<organism evidence="9 10">
    <name type="scientific">Cryptosporangium aurantiacum</name>
    <dbReference type="NCBI Taxonomy" id="134849"/>
    <lineage>
        <taxon>Bacteria</taxon>
        <taxon>Bacillati</taxon>
        <taxon>Actinomycetota</taxon>
        <taxon>Actinomycetes</taxon>
        <taxon>Cryptosporangiales</taxon>
        <taxon>Cryptosporangiaceae</taxon>
        <taxon>Cryptosporangium</taxon>
    </lineage>
</organism>
<dbReference type="EMBL" id="FRCS01000016">
    <property type="protein sequence ID" value="SHN46601.1"/>
    <property type="molecule type" value="Genomic_DNA"/>
</dbReference>
<dbReference type="InterPro" id="IPR002328">
    <property type="entry name" value="ADH_Zn_CS"/>
</dbReference>
<gene>
    <name evidence="9" type="ORF">SAMN05443668_116137</name>
</gene>
<dbReference type="PROSITE" id="PS00059">
    <property type="entry name" value="ADH_ZINC"/>
    <property type="match status" value="1"/>
</dbReference>
<dbReference type="SUPFAM" id="SSF50129">
    <property type="entry name" value="GroES-like"/>
    <property type="match status" value="2"/>
</dbReference>
<evidence type="ECO:0000256" key="3">
    <source>
        <dbReference type="ARBA" id="ARBA00022723"/>
    </source>
</evidence>
<reference evidence="9 10" key="1">
    <citation type="submission" date="2016-11" db="EMBL/GenBank/DDBJ databases">
        <authorList>
            <person name="Jaros S."/>
            <person name="Januszkiewicz K."/>
            <person name="Wedrychowicz H."/>
        </authorList>
    </citation>
    <scope>NUCLEOTIDE SEQUENCE [LARGE SCALE GENOMIC DNA]</scope>
    <source>
        <strain evidence="9 10">DSM 46144</strain>
    </source>
</reference>
<comment type="cofactor">
    <cofactor evidence="1 7">
        <name>Zn(2+)</name>
        <dbReference type="ChEBI" id="CHEBI:29105"/>
    </cofactor>
</comment>
<evidence type="ECO:0000256" key="4">
    <source>
        <dbReference type="ARBA" id="ARBA00022833"/>
    </source>
</evidence>
<evidence type="ECO:0000256" key="2">
    <source>
        <dbReference type="ARBA" id="ARBA00008072"/>
    </source>
</evidence>
<dbReference type="FunFam" id="3.90.180.10:FF:000067">
    <property type="entry name" value="alcohol dehydrogenase 1-like isoform X1"/>
    <property type="match status" value="1"/>
</dbReference>
<dbReference type="InterPro" id="IPR020843">
    <property type="entry name" value="ER"/>
</dbReference>
<dbReference type="RefSeq" id="WP_073263722.1">
    <property type="nucleotide sequence ID" value="NZ_FRCS01000016.1"/>
</dbReference>
<dbReference type="PANTHER" id="PTHR43880">
    <property type="entry name" value="ALCOHOL DEHYDROGENASE"/>
    <property type="match status" value="1"/>
</dbReference>
<dbReference type="InterPro" id="IPR013149">
    <property type="entry name" value="ADH-like_C"/>
</dbReference>
<proteinExistence type="inferred from homology"/>
<dbReference type="Proteomes" id="UP000184440">
    <property type="component" value="Unassembled WGS sequence"/>
</dbReference>
<dbReference type="CDD" id="cd08279">
    <property type="entry name" value="Zn_ADH_class_III"/>
    <property type="match status" value="1"/>
</dbReference>
<evidence type="ECO:0000256" key="1">
    <source>
        <dbReference type="ARBA" id="ARBA00001947"/>
    </source>
</evidence>
<evidence type="ECO:0000256" key="5">
    <source>
        <dbReference type="ARBA" id="ARBA00023002"/>
    </source>
</evidence>
<dbReference type="Pfam" id="PF00107">
    <property type="entry name" value="ADH_zinc_N"/>
    <property type="match status" value="1"/>
</dbReference>
<dbReference type="NCBIfam" id="TIGR03989">
    <property type="entry name" value="Rxyl_3153"/>
    <property type="match status" value="1"/>
</dbReference>
<dbReference type="Gene3D" id="3.40.50.720">
    <property type="entry name" value="NAD(P)-binding Rossmann-like Domain"/>
    <property type="match status" value="1"/>
</dbReference>
<evidence type="ECO:0000313" key="10">
    <source>
        <dbReference type="Proteomes" id="UP000184440"/>
    </source>
</evidence>
<accession>A0A1M7RKB7</accession>
<protein>
    <submittedName>
        <fullName evidence="9">S-(Hydroxymethyl)glutathione dehydrogenase / alcohol dehydrogenase</fullName>
    </submittedName>
</protein>
<dbReference type="SMART" id="SM00829">
    <property type="entry name" value="PKS_ER"/>
    <property type="match status" value="1"/>
</dbReference>
<evidence type="ECO:0000256" key="7">
    <source>
        <dbReference type="RuleBase" id="RU361277"/>
    </source>
</evidence>
<dbReference type="GO" id="GO:0008270">
    <property type="term" value="F:zinc ion binding"/>
    <property type="evidence" value="ECO:0007669"/>
    <property type="project" value="InterPro"/>
</dbReference>
<sequence>MKTRAAVLWDRKQPWSVEEVDLDPPKAGEVLVKLIHTGMCHSDDHVVTGDMPAGLPVVGGHEGAGIVEEVGEGVTSLKPGDHVVPMFIPACGQCRWCAQGRSNLCDVGGTLMLGVGLDGTTRLHARGQDVYTMVFLSTFSQYAVMNQHSLVKIPDDVPLDVAALVGCGVTTGYGSAVNTAKVQPGETVVVVGIGGVGAAAVQGARIAGAEQIIAVDPVEFKREQAKIFGATHTAASVAEATELLREITPDGMMADAAIYTVGIARGDDVAGLMALVSKGGRVVITAVSPMEDTTVTMSLFELTIWQKELRGTLFGASNGRKEIPTLLRLYQSGQLLLDEMITRRYTLDQINEGYADMHAGRNIRGVIDLDHG</sequence>
<dbReference type="Gene3D" id="3.90.180.10">
    <property type="entry name" value="Medium-chain alcohol dehydrogenases, catalytic domain"/>
    <property type="match status" value="1"/>
</dbReference>
<name>A0A1M7RKB7_9ACTN</name>
<evidence type="ECO:0000259" key="8">
    <source>
        <dbReference type="SMART" id="SM00829"/>
    </source>
</evidence>
<keyword evidence="5" id="KW-0560">Oxidoreductase</keyword>
<dbReference type="InterPro" id="IPR013154">
    <property type="entry name" value="ADH-like_N"/>
</dbReference>
<dbReference type="SUPFAM" id="SSF51735">
    <property type="entry name" value="NAD(P)-binding Rossmann-fold domains"/>
    <property type="match status" value="1"/>
</dbReference>
<evidence type="ECO:0000313" key="9">
    <source>
        <dbReference type="EMBL" id="SHN46601.1"/>
    </source>
</evidence>
<dbReference type="OrthoDB" id="334894at2"/>
<keyword evidence="4 7" id="KW-0862">Zinc</keyword>
<dbReference type="GO" id="GO:0046294">
    <property type="term" value="P:formaldehyde catabolic process"/>
    <property type="evidence" value="ECO:0007669"/>
    <property type="project" value="TreeGrafter"/>
</dbReference>
<evidence type="ECO:0000256" key="6">
    <source>
        <dbReference type="ARBA" id="ARBA00023027"/>
    </source>
</evidence>
<dbReference type="GO" id="GO:0051903">
    <property type="term" value="F:S-(hydroxymethyl)glutathione dehydrogenase [NAD(P)+] activity"/>
    <property type="evidence" value="ECO:0007669"/>
    <property type="project" value="TreeGrafter"/>
</dbReference>
<keyword evidence="3 7" id="KW-0479">Metal-binding</keyword>
<dbReference type="InterPro" id="IPR036291">
    <property type="entry name" value="NAD(P)-bd_dom_sf"/>
</dbReference>
<dbReference type="AlphaFoldDB" id="A0A1M7RKB7"/>
<dbReference type="InterPro" id="IPR011032">
    <property type="entry name" value="GroES-like_sf"/>
</dbReference>
<dbReference type="Pfam" id="PF08240">
    <property type="entry name" value="ADH_N"/>
    <property type="match status" value="1"/>
</dbReference>
<dbReference type="PANTHER" id="PTHR43880:SF12">
    <property type="entry name" value="ALCOHOL DEHYDROGENASE CLASS-3"/>
    <property type="match status" value="1"/>
</dbReference>
<dbReference type="STRING" id="134849.SAMN05443668_116137"/>
<feature type="domain" description="Enoyl reductase (ER)" evidence="8">
    <location>
        <begin position="16"/>
        <end position="367"/>
    </location>
</feature>